<proteinExistence type="predicted"/>
<feature type="compositionally biased region" description="Acidic residues" evidence="1">
    <location>
        <begin position="250"/>
        <end position="270"/>
    </location>
</feature>
<feature type="region of interest" description="Disordered" evidence="1">
    <location>
        <begin position="249"/>
        <end position="290"/>
    </location>
</feature>
<comment type="caution">
    <text evidence="2">The sequence shown here is derived from an EMBL/GenBank/DDBJ whole genome shotgun (WGS) entry which is preliminary data.</text>
</comment>
<organism evidence="2 3">
    <name type="scientific">Streptomyces caeruleatus</name>
    <dbReference type="NCBI Taxonomy" id="661399"/>
    <lineage>
        <taxon>Bacteria</taxon>
        <taxon>Bacillati</taxon>
        <taxon>Actinomycetota</taxon>
        <taxon>Actinomycetes</taxon>
        <taxon>Kitasatosporales</taxon>
        <taxon>Streptomycetaceae</taxon>
        <taxon>Streptomyces</taxon>
    </lineage>
</organism>
<sequence length="725" mass="78049">MFTGIDDVDWASMGHAYTDSATDVPDLLRDLASDDPDCRETALDGMYGALHHQGDVYDSTVACIPFLFELVTAEGVADRGAVVHLLCSIAGEREPDPEEIGGLFEDEEEDAAFVQPFLDAWAAVRGRADVFLGLLADPDAGVRAAAAAALAHVHPDPARALGALRDRLAVERDPEAVGALVDAIGRVGAGHRDALGAEAGAVLQEVVAVASHPEQRLAGLVQLARCEVTALPEDLAETVLDIMRLAHEQEEAEQEEAEQEEAEQEEAEREEVEREEAGQTEAEQERPRTDTMVSYLRELEATQRRGVDASRAGDLLEELHRALGDHTEPRFDLLVGQLQTPDWGQRMAAVDMAGTLLTGWRAPDDLPVALLARQLVEDEPRLSERALTELGHVAPIARVVGDVLAVCVREWDDSWEPADWEETLFGRALKALALQGDERAVPALIEVLAREGTVPEGLGTWVERIGAEGAAALGPELHRRLAALPSGHGGPARERLVDALGALTRPESLPLLVEMIEPGIGRMSLWSLARALTRYGSAGAEAGPRLRELVDSPSVPLEIRLDAAAALTAVDGGGEPLLPLVRRGLESDKWLELSPALRAATALGPVAAPLAPRLRRLLATHDTHMDVLVALWKAARDVDEVLPMLLDKWAAFPGTRPAVTACLMEMGLAAAPALPLIRAELACPRRHSNDRRDDGSSAMSMRHDVAADERLLRDCRRLLALAGPS</sequence>
<dbReference type="Proteomes" id="UP000053429">
    <property type="component" value="Unassembled WGS sequence"/>
</dbReference>
<evidence type="ECO:0000313" key="2">
    <source>
        <dbReference type="EMBL" id="KUO05745.1"/>
    </source>
</evidence>
<dbReference type="OrthoDB" id="292843at2"/>
<dbReference type="AlphaFoldDB" id="A0A101U825"/>
<dbReference type="Gene3D" id="1.25.10.10">
    <property type="entry name" value="Leucine-rich Repeat Variant"/>
    <property type="match status" value="2"/>
</dbReference>
<evidence type="ECO:0000256" key="1">
    <source>
        <dbReference type="SAM" id="MobiDB-lite"/>
    </source>
</evidence>
<feature type="compositionally biased region" description="Basic and acidic residues" evidence="1">
    <location>
        <begin position="271"/>
        <end position="289"/>
    </location>
</feature>
<dbReference type="EMBL" id="LMWY01000003">
    <property type="protein sequence ID" value="KUO05745.1"/>
    <property type="molecule type" value="Genomic_DNA"/>
</dbReference>
<name>A0A101U825_9ACTN</name>
<protein>
    <recommendedName>
        <fullName evidence="4">PBS lyase</fullName>
    </recommendedName>
</protein>
<evidence type="ECO:0008006" key="4">
    <source>
        <dbReference type="Google" id="ProtNLM"/>
    </source>
</evidence>
<evidence type="ECO:0000313" key="3">
    <source>
        <dbReference type="Proteomes" id="UP000053429"/>
    </source>
</evidence>
<dbReference type="SUPFAM" id="SSF48371">
    <property type="entry name" value="ARM repeat"/>
    <property type="match status" value="1"/>
</dbReference>
<dbReference type="InterPro" id="IPR011989">
    <property type="entry name" value="ARM-like"/>
</dbReference>
<keyword evidence="3" id="KW-1185">Reference proteome</keyword>
<dbReference type="InterPro" id="IPR004155">
    <property type="entry name" value="PBS_lyase_HEAT"/>
</dbReference>
<gene>
    <name evidence="2" type="ORF">AQJ67_02660</name>
</gene>
<accession>A0A101U825</accession>
<dbReference type="SMART" id="SM00567">
    <property type="entry name" value="EZ_HEAT"/>
    <property type="match status" value="4"/>
</dbReference>
<dbReference type="InterPro" id="IPR016024">
    <property type="entry name" value="ARM-type_fold"/>
</dbReference>
<reference evidence="2 3" key="1">
    <citation type="submission" date="2015-10" db="EMBL/GenBank/DDBJ databases">
        <title>Draft genome sequence of Streptomyces caeruleatus NRRL B-24802, type strain for the species Streptomyces caeruleatus.</title>
        <authorList>
            <person name="Ruckert C."/>
            <person name="Winkler A."/>
            <person name="Kalinowski J."/>
            <person name="Kampfer P."/>
            <person name="Glaeser S."/>
        </authorList>
    </citation>
    <scope>NUCLEOTIDE SEQUENCE [LARGE SCALE GENOMIC DNA]</scope>
    <source>
        <strain evidence="2 3">NRRL B-24802</strain>
    </source>
</reference>
<dbReference type="STRING" id="661399.AQJ67_02660"/>